<dbReference type="Gene3D" id="3.40.50.1820">
    <property type="entry name" value="alpha/beta hydrolase"/>
    <property type="match status" value="1"/>
</dbReference>
<evidence type="ECO:0000256" key="6">
    <source>
        <dbReference type="ARBA" id="ARBA00023180"/>
    </source>
</evidence>
<accession>A0AAJ6YHW8</accession>
<keyword evidence="2 8" id="KW-0732">Signal</keyword>
<feature type="active site" description="Charge relay system" evidence="7">
    <location>
        <position position="408"/>
    </location>
</feature>
<gene>
    <name evidence="11 12" type="primary">LOC105362607</name>
</gene>
<evidence type="ECO:0000313" key="12">
    <source>
        <dbReference type="RefSeq" id="XP_011498383.1"/>
    </source>
</evidence>
<evidence type="ECO:0000259" key="9">
    <source>
        <dbReference type="Pfam" id="PF04083"/>
    </source>
</evidence>
<dbReference type="GeneID" id="105362607"/>
<reference evidence="11 12" key="1">
    <citation type="submission" date="2025-04" db="UniProtKB">
        <authorList>
            <consortium name="RefSeq"/>
        </authorList>
    </citation>
    <scope>IDENTIFICATION</scope>
</reference>
<keyword evidence="10" id="KW-1185">Reference proteome</keyword>
<evidence type="ECO:0000256" key="1">
    <source>
        <dbReference type="ARBA" id="ARBA00010701"/>
    </source>
</evidence>
<dbReference type="KEGG" id="csol:105362607"/>
<name>A0AAJ6YHW8_9HYME</name>
<evidence type="ECO:0000256" key="2">
    <source>
        <dbReference type="ARBA" id="ARBA00022729"/>
    </source>
</evidence>
<dbReference type="SUPFAM" id="SSF53474">
    <property type="entry name" value="alpha/beta-Hydrolases"/>
    <property type="match status" value="1"/>
</dbReference>
<evidence type="ECO:0000313" key="10">
    <source>
        <dbReference type="Proteomes" id="UP000695007"/>
    </source>
</evidence>
<dbReference type="Pfam" id="PF04083">
    <property type="entry name" value="Abhydro_lipase"/>
    <property type="match status" value="1"/>
</dbReference>
<dbReference type="RefSeq" id="XP_011498382.1">
    <property type="nucleotide sequence ID" value="XM_011500080.1"/>
</dbReference>
<feature type="active site" description="Charge relay system" evidence="7">
    <location>
        <position position="378"/>
    </location>
</feature>
<dbReference type="GO" id="GO:0016042">
    <property type="term" value="P:lipid catabolic process"/>
    <property type="evidence" value="ECO:0007669"/>
    <property type="project" value="UniProtKB-KW"/>
</dbReference>
<protein>
    <submittedName>
        <fullName evidence="11 12">Lipase 3-like</fullName>
    </submittedName>
</protein>
<feature type="chain" id="PRO_5044708439" evidence="8">
    <location>
        <begin position="25"/>
        <end position="459"/>
    </location>
</feature>
<dbReference type="InterPro" id="IPR025483">
    <property type="entry name" value="Lipase_euk"/>
</dbReference>
<evidence type="ECO:0000256" key="8">
    <source>
        <dbReference type="SAM" id="SignalP"/>
    </source>
</evidence>
<dbReference type="RefSeq" id="XP_011498383.1">
    <property type="nucleotide sequence ID" value="XM_011500081.1"/>
</dbReference>
<keyword evidence="3" id="KW-0378">Hydrolase</keyword>
<evidence type="ECO:0000256" key="5">
    <source>
        <dbReference type="ARBA" id="ARBA00023098"/>
    </source>
</evidence>
<dbReference type="AlphaFoldDB" id="A0AAJ6YHW8"/>
<proteinExistence type="inferred from homology"/>
<keyword evidence="6" id="KW-0325">Glycoprotein</keyword>
<dbReference type="InterPro" id="IPR006693">
    <property type="entry name" value="AB_hydrolase_lipase"/>
</dbReference>
<keyword evidence="5" id="KW-0443">Lipid metabolism</keyword>
<dbReference type="GO" id="GO:0016788">
    <property type="term" value="F:hydrolase activity, acting on ester bonds"/>
    <property type="evidence" value="ECO:0007669"/>
    <property type="project" value="InterPro"/>
</dbReference>
<keyword evidence="4" id="KW-0442">Lipid degradation</keyword>
<feature type="domain" description="Partial AB-hydrolase lipase" evidence="9">
    <location>
        <begin position="65"/>
        <end position="124"/>
    </location>
</feature>
<feature type="active site" description="Nucleophile" evidence="7">
    <location>
        <position position="200"/>
    </location>
</feature>
<comment type="similarity">
    <text evidence="1">Belongs to the AB hydrolase superfamily. Lipase family.</text>
</comment>
<feature type="signal peptide" evidence="8">
    <location>
        <begin position="1"/>
        <end position="24"/>
    </location>
</feature>
<evidence type="ECO:0000256" key="7">
    <source>
        <dbReference type="PIRSR" id="PIRSR000862-1"/>
    </source>
</evidence>
<dbReference type="FunFam" id="3.40.50.1820:FF:000057">
    <property type="entry name" value="Lipase"/>
    <property type="match status" value="1"/>
</dbReference>
<evidence type="ECO:0000313" key="11">
    <source>
        <dbReference type="RefSeq" id="XP_011498382.1"/>
    </source>
</evidence>
<dbReference type="PIRSF" id="PIRSF000862">
    <property type="entry name" value="Steryl_ester_lip"/>
    <property type="match status" value="1"/>
</dbReference>
<evidence type="ECO:0000256" key="3">
    <source>
        <dbReference type="ARBA" id="ARBA00022801"/>
    </source>
</evidence>
<organism evidence="10 11">
    <name type="scientific">Ceratosolen solmsi marchali</name>
    <dbReference type="NCBI Taxonomy" id="326594"/>
    <lineage>
        <taxon>Eukaryota</taxon>
        <taxon>Metazoa</taxon>
        <taxon>Ecdysozoa</taxon>
        <taxon>Arthropoda</taxon>
        <taxon>Hexapoda</taxon>
        <taxon>Insecta</taxon>
        <taxon>Pterygota</taxon>
        <taxon>Neoptera</taxon>
        <taxon>Endopterygota</taxon>
        <taxon>Hymenoptera</taxon>
        <taxon>Apocrita</taxon>
        <taxon>Proctotrupomorpha</taxon>
        <taxon>Chalcidoidea</taxon>
        <taxon>Agaonidae</taxon>
        <taxon>Agaoninae</taxon>
        <taxon>Ceratosolen</taxon>
    </lineage>
</organism>
<dbReference type="InterPro" id="IPR029058">
    <property type="entry name" value="AB_hydrolase_fold"/>
</dbReference>
<evidence type="ECO:0000256" key="4">
    <source>
        <dbReference type="ARBA" id="ARBA00022963"/>
    </source>
</evidence>
<dbReference type="PANTHER" id="PTHR11005">
    <property type="entry name" value="LYSOSOMAL ACID LIPASE-RELATED"/>
    <property type="match status" value="1"/>
</dbReference>
<dbReference type="Proteomes" id="UP000695007">
    <property type="component" value="Unplaced"/>
</dbReference>
<sequence>MRLLSRVLAEGLVLLACLINAARSVEEPVFGLRSRAFVARSTRHLILWQMQGAAKRQRANVETFVDLVRATGYQAEEHDISTEDGYILKLHRMPGSPKSPVGPKKPVVLFIHGLLAASDIWVLRGPDEDLAYLLVDAGYDVWLMNMRGNFYARRHKNLKPKEEKFWRFSWHESGLFDTASSIDYILNVAGQKKLSIIGHSMGSTISLVLLSMKPEYNEKINGMLFFAPISIFTHVLPGPLSTIAVRYGKQLQKTLKTLGVNEIMPRNSNLIGIYTTFCQAPHIELLCQKLMFNMAGLLRSSRFDAFDEAMFYKMMHHYPQGSSVDTILHYRQIMISGKFRQYDFGPDVNYIYYKNVTPPEYPLERITVPTVLYYGMNDAYTTKEDVEALMAKLPNAEIREIQHERFSHLDFIFSNFAKSVLYEDSIRMLDQFRNDDDPSEQTLEQAIEHAKLAPSTVTV</sequence>